<sequence>MAAVKKSDKKQCVAKYAVITSKRKIDAVYKETLHKSLSPTKTGNLLHVQQLPTLPQKRTLLSFKKPKMHAEAVKQLMLEKQKSSDSTRTFKSQSSSNNLSKKLTMSVRKASTRPQTSRKTKSLPSSHGKKVSHKVQRQSLPNNIMKKRTSVLAKGKIGSKRQKHSLELSDSSDDDILYSLAVPWHDRKSISNAKNNNSVGAKKCKLHGRVEANGKSEMSDDLEVDSEISFPHQRKDLNKQKRKTTVEPASPKKSAAAVTSAMSPKSPVHPHSLVPSALTSNDTKTLDFMPDLSGMPTLPSSPSATAYKVLTNNFSRILSGGRHGHVTRRSHRSTAEEDEVVRRMSVRQSENAFKYKEIVVKKAVGYTQVALFTQTRMKNALNPNVFQELCEVLHNATYDDSRLVMFTGSRGVFCSGIDLNFLTSGDRHAAAKIMSDALRDFISALIAFPKPIIAAVNGLCIGLGVALLPLCDIIYASDKASFYCPYARLCQTTEGCASYTFTQVMGMAMANEILLAGRKLTALEAYQLGLVSQVFWPTSLMQEVMPRVQNMAAQSAKV</sequence>
<comment type="caution">
    <text evidence="2">The sequence shown here is derived from an EMBL/GenBank/DDBJ whole genome shotgun (WGS) entry which is preliminary data.</text>
</comment>
<name>A0AAD9K6W4_RIDPI</name>
<organism evidence="2 3">
    <name type="scientific">Ridgeia piscesae</name>
    <name type="common">Tubeworm</name>
    <dbReference type="NCBI Taxonomy" id="27915"/>
    <lineage>
        <taxon>Eukaryota</taxon>
        <taxon>Metazoa</taxon>
        <taxon>Spiralia</taxon>
        <taxon>Lophotrochozoa</taxon>
        <taxon>Annelida</taxon>
        <taxon>Polychaeta</taxon>
        <taxon>Sedentaria</taxon>
        <taxon>Canalipalpata</taxon>
        <taxon>Sabellida</taxon>
        <taxon>Siboglinidae</taxon>
        <taxon>Ridgeia</taxon>
    </lineage>
</organism>
<proteinExistence type="predicted"/>
<dbReference type="Proteomes" id="UP001209878">
    <property type="component" value="Unassembled WGS sequence"/>
</dbReference>
<dbReference type="InterPro" id="IPR001753">
    <property type="entry name" value="Enoyl-CoA_hydra/iso"/>
</dbReference>
<dbReference type="InterPro" id="IPR051053">
    <property type="entry name" value="ECH/Chromodomain_protein"/>
</dbReference>
<evidence type="ECO:0008006" key="4">
    <source>
        <dbReference type="Google" id="ProtNLM"/>
    </source>
</evidence>
<dbReference type="Gene3D" id="3.90.226.10">
    <property type="entry name" value="2-enoyl-CoA Hydratase, Chain A, domain 1"/>
    <property type="match status" value="1"/>
</dbReference>
<dbReference type="PANTHER" id="PTHR43684">
    <property type="match status" value="1"/>
</dbReference>
<evidence type="ECO:0000313" key="3">
    <source>
        <dbReference type="Proteomes" id="UP001209878"/>
    </source>
</evidence>
<accession>A0AAD9K6W4</accession>
<feature type="region of interest" description="Disordered" evidence="1">
    <location>
        <begin position="78"/>
        <end position="139"/>
    </location>
</feature>
<keyword evidence="3" id="KW-1185">Reference proteome</keyword>
<dbReference type="CDD" id="cd06558">
    <property type="entry name" value="crotonase-like"/>
    <property type="match status" value="1"/>
</dbReference>
<dbReference type="InterPro" id="IPR029045">
    <property type="entry name" value="ClpP/crotonase-like_dom_sf"/>
</dbReference>
<evidence type="ECO:0000313" key="2">
    <source>
        <dbReference type="EMBL" id="KAK2166113.1"/>
    </source>
</evidence>
<dbReference type="EMBL" id="JAODUO010001336">
    <property type="protein sequence ID" value="KAK2166113.1"/>
    <property type="molecule type" value="Genomic_DNA"/>
</dbReference>
<dbReference type="SUPFAM" id="SSF52096">
    <property type="entry name" value="ClpP/crotonase"/>
    <property type="match status" value="1"/>
</dbReference>
<gene>
    <name evidence="2" type="ORF">NP493_1339g00014</name>
</gene>
<evidence type="ECO:0000256" key="1">
    <source>
        <dbReference type="SAM" id="MobiDB-lite"/>
    </source>
</evidence>
<dbReference type="AlphaFoldDB" id="A0AAD9K6W4"/>
<feature type="region of interest" description="Disordered" evidence="1">
    <location>
        <begin position="210"/>
        <end position="275"/>
    </location>
</feature>
<dbReference type="Pfam" id="PF00378">
    <property type="entry name" value="ECH_1"/>
    <property type="match status" value="1"/>
</dbReference>
<feature type="compositionally biased region" description="Basic residues" evidence="1">
    <location>
        <begin position="116"/>
        <end position="136"/>
    </location>
</feature>
<feature type="compositionally biased region" description="Low complexity" evidence="1">
    <location>
        <begin position="91"/>
        <end position="103"/>
    </location>
</feature>
<dbReference type="PANTHER" id="PTHR43684:SF11">
    <property type="entry name" value="CHROMO DOMAIN-CONTAINING PROTEIN"/>
    <property type="match status" value="1"/>
</dbReference>
<reference evidence="2" key="1">
    <citation type="journal article" date="2023" name="Mol. Biol. Evol.">
        <title>Third-Generation Sequencing Reveals the Adaptive Role of the Epigenome in Three Deep-Sea Polychaetes.</title>
        <authorList>
            <person name="Perez M."/>
            <person name="Aroh O."/>
            <person name="Sun Y."/>
            <person name="Lan Y."/>
            <person name="Juniper S.K."/>
            <person name="Young C.R."/>
            <person name="Angers B."/>
            <person name="Qian P.Y."/>
        </authorList>
    </citation>
    <scope>NUCLEOTIDE SEQUENCE</scope>
    <source>
        <strain evidence="2">R07B-5</strain>
    </source>
</reference>
<protein>
    <recommendedName>
        <fullName evidence="4">Chromodomain Y-like protein 2</fullName>
    </recommendedName>
</protein>